<dbReference type="Gene3D" id="3.40.50.300">
    <property type="entry name" value="P-loop containing nucleotide triphosphate hydrolases"/>
    <property type="match status" value="2"/>
</dbReference>
<evidence type="ECO:0000256" key="5">
    <source>
        <dbReference type="PROSITE-ProRule" id="PRU00560"/>
    </source>
</evidence>
<evidence type="ECO:0000256" key="1">
    <source>
        <dbReference type="ARBA" id="ARBA00022741"/>
    </source>
</evidence>
<dbReference type="Pfam" id="PF00580">
    <property type="entry name" value="UvrD-helicase"/>
    <property type="match status" value="1"/>
</dbReference>
<accession>A0A265E5D7</accession>
<evidence type="ECO:0000256" key="3">
    <source>
        <dbReference type="ARBA" id="ARBA00022806"/>
    </source>
</evidence>
<gene>
    <name evidence="8" type="ORF">CFN03_10150</name>
</gene>
<dbReference type="GO" id="GO:0003677">
    <property type="term" value="F:DNA binding"/>
    <property type="evidence" value="ECO:0007669"/>
    <property type="project" value="InterPro"/>
</dbReference>
<keyword evidence="1 5" id="KW-0547">Nucleotide-binding</keyword>
<feature type="coiled-coil region" evidence="6">
    <location>
        <begin position="385"/>
        <end position="412"/>
    </location>
</feature>
<dbReference type="InterPro" id="IPR014016">
    <property type="entry name" value="UvrD-like_ATP-bd"/>
</dbReference>
<evidence type="ECO:0000313" key="8">
    <source>
        <dbReference type="EMBL" id="OZT76807.1"/>
    </source>
</evidence>
<keyword evidence="3 5" id="KW-0347">Helicase</keyword>
<dbReference type="EMBL" id="NPEZ01000004">
    <property type="protein sequence ID" value="OZT76807.1"/>
    <property type="molecule type" value="Genomic_DNA"/>
</dbReference>
<evidence type="ECO:0000259" key="7">
    <source>
        <dbReference type="PROSITE" id="PS51198"/>
    </source>
</evidence>
<evidence type="ECO:0000313" key="9">
    <source>
        <dbReference type="Proteomes" id="UP000216682"/>
    </source>
</evidence>
<dbReference type="SUPFAM" id="SSF52540">
    <property type="entry name" value="P-loop containing nucleoside triphosphate hydrolases"/>
    <property type="match status" value="1"/>
</dbReference>
<dbReference type="PROSITE" id="PS51198">
    <property type="entry name" value="UVRD_HELICASE_ATP_BIND"/>
    <property type="match status" value="1"/>
</dbReference>
<keyword evidence="2 5" id="KW-0378">Hydrolase</keyword>
<evidence type="ECO:0000256" key="6">
    <source>
        <dbReference type="SAM" id="Coils"/>
    </source>
</evidence>
<dbReference type="GO" id="GO:0043138">
    <property type="term" value="F:3'-5' DNA helicase activity"/>
    <property type="evidence" value="ECO:0007669"/>
    <property type="project" value="TreeGrafter"/>
</dbReference>
<dbReference type="PANTHER" id="PTHR11070">
    <property type="entry name" value="UVRD / RECB / PCRA DNA HELICASE FAMILY MEMBER"/>
    <property type="match status" value="1"/>
</dbReference>
<feature type="binding site" evidence="5">
    <location>
        <begin position="230"/>
        <end position="237"/>
    </location>
    <ligand>
        <name>ATP</name>
        <dbReference type="ChEBI" id="CHEBI:30616"/>
    </ligand>
</feature>
<dbReference type="GO" id="GO:0000725">
    <property type="term" value="P:recombinational repair"/>
    <property type="evidence" value="ECO:0007669"/>
    <property type="project" value="TreeGrafter"/>
</dbReference>
<evidence type="ECO:0000256" key="4">
    <source>
        <dbReference type="ARBA" id="ARBA00022840"/>
    </source>
</evidence>
<keyword evidence="4 5" id="KW-0067">ATP-binding</keyword>
<keyword evidence="6" id="KW-0175">Coiled coil</keyword>
<dbReference type="AlphaFoldDB" id="A0A265E5D7"/>
<dbReference type="GO" id="GO:0016787">
    <property type="term" value="F:hydrolase activity"/>
    <property type="evidence" value="ECO:0007669"/>
    <property type="project" value="UniProtKB-UniRule"/>
</dbReference>
<sequence length="698" mass="82235">MSNQRRIPMKILSFEEEARHLAFIVDFLKVFNADLKDRQSTTAQGILETRQDINENISNVVDFADGNVMEFVQMLPEIRRTEMNYNYIETMRERTERMIPKPYFGKITVDGEPIYIGTGTIKNRDNDILIYDWRTPVASLFYENTTGDLSYRIPDGSRIDATVEQRRQFIIEDSRLLNMFDSDVYIGDEILQRMITDSSQSKLKNIVSTIQQEQNDVIRLPLSQDTLVYGPPGSGKTSLAMQRIAFLLYQHKETLNPENILLISPNEVFNDYLSDVLPELGENHVRNTTFFRLISHFPYFKGRHFEHVYDNIKRLRQNDEGHDIYEFKNSLEYFKSLHGFMKRLETEGMEFRTLQGESGLFASREELVHIFYNELGGHPISRRLSKMQERLLNQYTEEVKRLTNERYRELRDSNKYIGEAHELKKEAHDFAKKQLKTVHRQVALFRFVHFEKLYVNSIYDRKFRNMTVRSVKENDFKYEDIAPFLYLYIHLLGRHDRQIQHVLIDEVQDYSNIQYYVMRHYYRKATFTSLGDPNQQIHPGRKDALVAKNHVQKRLERSYRSTNQINAFLNSIIPDSIQSASIDGDEVQKVQTEDELGYVRDILRSGEYPQVAIITPSREAADHYYAQLEDEFPQMKNLGETDTLYNQSFIILPYYLSKGFEYNTVILTDVQSYSDSKHILYVLASRATRHLHLLNPTE</sequence>
<dbReference type="InterPro" id="IPR027417">
    <property type="entry name" value="P-loop_NTPase"/>
</dbReference>
<dbReference type="InterPro" id="IPR000212">
    <property type="entry name" value="DNA_helicase_UvrD/REP"/>
</dbReference>
<dbReference type="GO" id="GO:0005829">
    <property type="term" value="C:cytosol"/>
    <property type="evidence" value="ECO:0007669"/>
    <property type="project" value="TreeGrafter"/>
</dbReference>
<reference evidence="8 9" key="1">
    <citation type="submission" date="2017-07" db="EMBL/GenBank/DDBJ databases">
        <title>Shotgun whole genome sequences of three halophilic bacterial isolates.</title>
        <authorList>
            <person name="Pozzo T."/>
            <person name="Higdon S.M."/>
            <person name="Quillaguaman J."/>
        </authorList>
    </citation>
    <scope>NUCLEOTIDE SEQUENCE [LARGE SCALE GENOMIC DNA]</scope>
    <source>
        <strain evidence="8 9">BU-1</strain>
    </source>
</reference>
<dbReference type="Proteomes" id="UP000216682">
    <property type="component" value="Unassembled WGS sequence"/>
</dbReference>
<name>A0A265E5D7_9STAP</name>
<comment type="caution">
    <text evidence="8">The sequence shown here is derived from an EMBL/GenBank/DDBJ whole genome shotgun (WGS) entry which is preliminary data.</text>
</comment>
<dbReference type="GO" id="GO:0005524">
    <property type="term" value="F:ATP binding"/>
    <property type="evidence" value="ECO:0007669"/>
    <property type="project" value="UniProtKB-UniRule"/>
</dbReference>
<organism evidence="8 9">
    <name type="scientific">Salinicoccus roseus</name>
    <dbReference type="NCBI Taxonomy" id="45670"/>
    <lineage>
        <taxon>Bacteria</taxon>
        <taxon>Bacillati</taxon>
        <taxon>Bacillota</taxon>
        <taxon>Bacilli</taxon>
        <taxon>Bacillales</taxon>
        <taxon>Staphylococcaceae</taxon>
        <taxon>Salinicoccus</taxon>
    </lineage>
</organism>
<feature type="domain" description="UvrD-like helicase ATP-binding" evidence="7">
    <location>
        <begin position="209"/>
        <end position="562"/>
    </location>
</feature>
<protein>
    <recommendedName>
        <fullName evidence="7">UvrD-like helicase ATP-binding domain-containing protein</fullName>
    </recommendedName>
</protein>
<proteinExistence type="predicted"/>
<dbReference type="PANTHER" id="PTHR11070:SF17">
    <property type="entry name" value="DNA HELICASE IV"/>
    <property type="match status" value="1"/>
</dbReference>
<evidence type="ECO:0000256" key="2">
    <source>
        <dbReference type="ARBA" id="ARBA00022801"/>
    </source>
</evidence>